<evidence type="ECO:0008006" key="3">
    <source>
        <dbReference type="Google" id="ProtNLM"/>
    </source>
</evidence>
<dbReference type="OrthoDB" id="9795306at2"/>
<evidence type="ECO:0000313" key="1">
    <source>
        <dbReference type="EMBL" id="QGT99296.1"/>
    </source>
</evidence>
<dbReference type="AlphaFoldDB" id="A0A6I6DDC6"/>
<dbReference type="InterPro" id="IPR027417">
    <property type="entry name" value="P-loop_NTPase"/>
</dbReference>
<dbReference type="KEGG" id="salq:SYNTR_0703"/>
<name>A0A6I6DDC6_9FIRM</name>
<protein>
    <recommendedName>
        <fullName evidence="3">DUF927 domain-containing protein</fullName>
    </recommendedName>
</protein>
<proteinExistence type="predicted"/>
<dbReference type="Proteomes" id="UP000426444">
    <property type="component" value="Chromosome"/>
</dbReference>
<dbReference type="EMBL" id="CP046457">
    <property type="protein sequence ID" value="QGT99296.1"/>
    <property type="molecule type" value="Genomic_DNA"/>
</dbReference>
<gene>
    <name evidence="1" type="ORF">SYNTR_0703</name>
</gene>
<dbReference type="RefSeq" id="WP_156203210.1">
    <property type="nucleotide sequence ID" value="NZ_CP046457.1"/>
</dbReference>
<keyword evidence="2" id="KW-1185">Reference proteome</keyword>
<dbReference type="SUPFAM" id="SSF52540">
    <property type="entry name" value="P-loop containing nucleoside triphosphate hydrolases"/>
    <property type="match status" value="1"/>
</dbReference>
<evidence type="ECO:0000313" key="2">
    <source>
        <dbReference type="Proteomes" id="UP000426444"/>
    </source>
</evidence>
<reference evidence="2" key="1">
    <citation type="journal article" date="2019" name="Microbiology">
        <title>Complete Genome Sequence of an Uncultured Bacterium of the Candidate Phylum Bipolaricaulota.</title>
        <authorList>
            <person name="Kadnikov V.V."/>
            <person name="Mardanov A.V."/>
            <person name="Beletsky A.V."/>
            <person name="Frank Y.A."/>
            <person name="Karnachuk O.V."/>
            <person name="Ravin N.V."/>
        </authorList>
    </citation>
    <scope>NUCLEOTIDE SEQUENCE [LARGE SCALE GENOMIC DNA]</scope>
</reference>
<accession>A0A6I6DDC6</accession>
<sequence>MAEQKKTDKKAAEEEQKIIYMSKCINNEVLYEQIYKDGKHLFVYMDKEKGLKYINQLQPKSEVIKPIIGEEVELGALKMPSGATDYGNTQQLINDIEVHIYKYLDLSDNFRKFAAYYVLLSWLYDRFRTIPYLRAIGDTGVGKSRFLDVIGGLCYKPISASGCVTPAPMYRLIRRWAGTLIIDEADLKNSDEYSEIVTILNCGFETNRPVIRSTKDNPDKVQFLPTYGPKILATRRRFQDAALEARCLTEIMTETARDDIPVVLGKEFYQEEENLRNKLLLFRLNNYFSVDPDQKVNLDLKGIEPRLRQISSAFSSLFANEPSVLKDYKEFIGKHQQEVIEQRLGSPAGQVVEKMFMVMNSLYKKEGLKNGDILNITSTDIADRTGLSPNVVGQILKTLGVEVKLKKYDGVAKRRIVYYENTFNLLKRRYISEEGNEVTAVTAVTGNRQEENSLLDFSDMARK</sequence>
<organism evidence="1 2">
    <name type="scientific">Candidatus Syntrophocurvum alkaliphilum</name>
    <dbReference type="NCBI Taxonomy" id="2293317"/>
    <lineage>
        <taxon>Bacteria</taxon>
        <taxon>Bacillati</taxon>
        <taxon>Bacillota</taxon>
        <taxon>Clostridia</taxon>
        <taxon>Eubacteriales</taxon>
        <taxon>Syntrophomonadaceae</taxon>
        <taxon>Candidatus Syntrophocurvum</taxon>
    </lineage>
</organism>